<proteinExistence type="predicted"/>
<dbReference type="GO" id="GO:0006457">
    <property type="term" value="P:protein folding"/>
    <property type="evidence" value="ECO:0007669"/>
    <property type="project" value="InterPro"/>
</dbReference>
<dbReference type="PANTHER" id="PTHR36570:SF3">
    <property type="entry name" value="DISULFIDE BOND FORMATION PROTEIN B"/>
    <property type="match status" value="1"/>
</dbReference>
<dbReference type="GO" id="GO:0015035">
    <property type="term" value="F:protein-disulfide reductase activity"/>
    <property type="evidence" value="ECO:0007669"/>
    <property type="project" value="InterPro"/>
</dbReference>
<feature type="transmembrane region" description="Helical" evidence="6">
    <location>
        <begin position="63"/>
        <end position="83"/>
    </location>
</feature>
<gene>
    <name evidence="7" type="ORF">MAA8898_00690</name>
</gene>
<dbReference type="OrthoDB" id="9808637at2"/>
<keyword evidence="4 6" id="KW-1133">Transmembrane helix</keyword>
<comment type="subcellular location">
    <subcellularLocation>
        <location evidence="1">Cell membrane</location>
        <topology evidence="1">Multi-pass membrane protein</topology>
    </subcellularLocation>
</comment>
<dbReference type="Pfam" id="PF02600">
    <property type="entry name" value="DsbB"/>
    <property type="match status" value="1"/>
</dbReference>
<evidence type="ECO:0000256" key="1">
    <source>
        <dbReference type="ARBA" id="ARBA00004651"/>
    </source>
</evidence>
<evidence type="ECO:0000256" key="6">
    <source>
        <dbReference type="SAM" id="Phobius"/>
    </source>
</evidence>
<sequence length="155" mass="16321">MTLTRKQLTLLALLGSAGLLLGALYFQYVRDLAPCKLCYWQRYGHVGALVFGALALALPSRALLALGGLAAASSSAVAVYHSGVERHWWEGLQSCSAPSLTGLTPEQALEAIMNAPLVACDSIPWSLFGLSMANYNIAASAAVAALFVLAIRATR</sequence>
<dbReference type="Gene3D" id="1.20.1550.10">
    <property type="entry name" value="DsbB-like"/>
    <property type="match status" value="1"/>
</dbReference>
<feature type="transmembrane region" description="Helical" evidence="6">
    <location>
        <begin position="7"/>
        <end position="28"/>
    </location>
</feature>
<dbReference type="InterPro" id="IPR050183">
    <property type="entry name" value="DsbB"/>
</dbReference>
<dbReference type="Proteomes" id="UP000207598">
    <property type="component" value="Unassembled WGS sequence"/>
</dbReference>
<dbReference type="InterPro" id="IPR003752">
    <property type="entry name" value="DiS_bond_form_DsbB/BdbC"/>
</dbReference>
<dbReference type="PANTHER" id="PTHR36570">
    <property type="entry name" value="DISULFIDE BOND FORMATION PROTEIN B"/>
    <property type="match status" value="1"/>
</dbReference>
<dbReference type="AlphaFoldDB" id="A0A238JZ40"/>
<dbReference type="PIRSF" id="PIRSF033913">
    <property type="entry name" value="S-S_format_DsbB"/>
    <property type="match status" value="1"/>
</dbReference>
<name>A0A238JZ40_9RHOB</name>
<evidence type="ECO:0000256" key="3">
    <source>
        <dbReference type="ARBA" id="ARBA00022692"/>
    </source>
</evidence>
<organism evidence="7 8">
    <name type="scientific">Maliponia aquimaris</name>
    <dbReference type="NCBI Taxonomy" id="1673631"/>
    <lineage>
        <taxon>Bacteria</taxon>
        <taxon>Pseudomonadati</taxon>
        <taxon>Pseudomonadota</taxon>
        <taxon>Alphaproteobacteria</taxon>
        <taxon>Rhodobacterales</taxon>
        <taxon>Paracoccaceae</taxon>
        <taxon>Maliponia</taxon>
    </lineage>
</organism>
<evidence type="ECO:0000256" key="4">
    <source>
        <dbReference type="ARBA" id="ARBA00022989"/>
    </source>
</evidence>
<dbReference type="EMBL" id="FXYF01000002">
    <property type="protein sequence ID" value="SMX35918.1"/>
    <property type="molecule type" value="Genomic_DNA"/>
</dbReference>
<keyword evidence="8" id="KW-1185">Reference proteome</keyword>
<keyword evidence="5 6" id="KW-0472">Membrane</keyword>
<accession>A0A238JZ40</accession>
<evidence type="ECO:0000313" key="7">
    <source>
        <dbReference type="EMBL" id="SMX35918.1"/>
    </source>
</evidence>
<evidence type="ECO:0000256" key="5">
    <source>
        <dbReference type="ARBA" id="ARBA00023136"/>
    </source>
</evidence>
<dbReference type="GO" id="GO:0005886">
    <property type="term" value="C:plasma membrane"/>
    <property type="evidence" value="ECO:0007669"/>
    <property type="project" value="UniProtKB-SubCell"/>
</dbReference>
<dbReference type="InterPro" id="IPR023380">
    <property type="entry name" value="DsbB-like_sf"/>
</dbReference>
<reference evidence="7 8" key="1">
    <citation type="submission" date="2017-05" db="EMBL/GenBank/DDBJ databases">
        <authorList>
            <person name="Song R."/>
            <person name="Chenine A.L."/>
            <person name="Ruprecht R.M."/>
        </authorList>
    </citation>
    <scope>NUCLEOTIDE SEQUENCE [LARGE SCALE GENOMIC DNA]</scope>
    <source>
        <strain evidence="7 8">CECT 8898</strain>
    </source>
</reference>
<keyword evidence="3 6" id="KW-0812">Transmembrane</keyword>
<dbReference type="RefSeq" id="WP_094019579.1">
    <property type="nucleotide sequence ID" value="NZ_FXYF01000002.1"/>
</dbReference>
<evidence type="ECO:0000256" key="2">
    <source>
        <dbReference type="ARBA" id="ARBA00022475"/>
    </source>
</evidence>
<dbReference type="SUPFAM" id="SSF158442">
    <property type="entry name" value="DsbB-like"/>
    <property type="match status" value="1"/>
</dbReference>
<feature type="transmembrane region" description="Helical" evidence="6">
    <location>
        <begin position="40"/>
        <end position="58"/>
    </location>
</feature>
<protein>
    <submittedName>
        <fullName evidence="7">Disulfide bond formation protein B</fullName>
    </submittedName>
</protein>
<keyword evidence="2" id="KW-1003">Cell membrane</keyword>
<dbReference type="InterPro" id="IPR024199">
    <property type="entry name" value="Uncharacterised_DsbB"/>
</dbReference>
<evidence type="ECO:0000313" key="8">
    <source>
        <dbReference type="Proteomes" id="UP000207598"/>
    </source>
</evidence>
<feature type="transmembrane region" description="Helical" evidence="6">
    <location>
        <begin position="132"/>
        <end position="151"/>
    </location>
</feature>